<dbReference type="InterPro" id="IPR023393">
    <property type="entry name" value="START-like_dom_sf"/>
</dbReference>
<dbReference type="AlphaFoldDB" id="A0A2M9ZA77"/>
<protein>
    <submittedName>
        <fullName evidence="1">Polyketide cyclase</fullName>
    </submittedName>
</protein>
<organism evidence="1 2">
    <name type="scientific">Leptospira wolffii</name>
    <dbReference type="NCBI Taxonomy" id="409998"/>
    <lineage>
        <taxon>Bacteria</taxon>
        <taxon>Pseudomonadati</taxon>
        <taxon>Spirochaetota</taxon>
        <taxon>Spirochaetia</taxon>
        <taxon>Leptospirales</taxon>
        <taxon>Leptospiraceae</taxon>
        <taxon>Leptospira</taxon>
    </lineage>
</organism>
<gene>
    <name evidence="1" type="ORF">CH371_12990</name>
</gene>
<comment type="caution">
    <text evidence="1">The sequence shown here is derived from an EMBL/GenBank/DDBJ whole genome shotgun (WGS) entry which is preliminary data.</text>
</comment>
<dbReference type="SUPFAM" id="SSF55961">
    <property type="entry name" value="Bet v1-like"/>
    <property type="match status" value="1"/>
</dbReference>
<dbReference type="RefSeq" id="WP_100759275.1">
    <property type="nucleotide sequence ID" value="NZ_NPDT01000005.1"/>
</dbReference>
<proteinExistence type="predicted"/>
<sequence length="141" mass="16097">MWKYEYSTLVKGIGADALWEARSEVKNWSKWDSDIEWTRMEGEPVVGSSFLLKPKGGFVCKALVTESESPSVFGDVTFLPGAKMKFLHYFAQTPDGVRITVELSIWGILGFLWKKIIGEEQAKGMEEEIRRFVELVREEKG</sequence>
<dbReference type="Proteomes" id="UP000231912">
    <property type="component" value="Unassembled WGS sequence"/>
</dbReference>
<reference evidence="1 2" key="1">
    <citation type="submission" date="2017-07" db="EMBL/GenBank/DDBJ databases">
        <title>Leptospira spp. isolated from tropical soils.</title>
        <authorList>
            <person name="Thibeaux R."/>
            <person name="Iraola G."/>
            <person name="Ferres I."/>
            <person name="Bierque E."/>
            <person name="Girault D."/>
            <person name="Soupe-Gilbert M.-E."/>
            <person name="Picardeau M."/>
            <person name="Goarant C."/>
        </authorList>
    </citation>
    <scope>NUCLEOTIDE SEQUENCE [LARGE SCALE GENOMIC DNA]</scope>
    <source>
        <strain evidence="1 2">FH2-C-A2</strain>
    </source>
</reference>
<dbReference type="EMBL" id="NPDT01000005">
    <property type="protein sequence ID" value="PJZ65308.1"/>
    <property type="molecule type" value="Genomic_DNA"/>
</dbReference>
<evidence type="ECO:0000313" key="1">
    <source>
        <dbReference type="EMBL" id="PJZ65308.1"/>
    </source>
</evidence>
<dbReference type="Gene3D" id="3.30.530.20">
    <property type="match status" value="1"/>
</dbReference>
<accession>A0A2M9ZA77</accession>
<name>A0A2M9ZA77_9LEPT</name>
<evidence type="ECO:0000313" key="2">
    <source>
        <dbReference type="Proteomes" id="UP000231912"/>
    </source>
</evidence>